<feature type="compositionally biased region" description="Basic residues" evidence="1">
    <location>
        <begin position="216"/>
        <end position="225"/>
    </location>
</feature>
<name>A0A7S2VPI3_9DINO</name>
<dbReference type="AlphaFoldDB" id="A0A7S2VPI3"/>
<feature type="compositionally biased region" description="Low complexity" evidence="1">
    <location>
        <begin position="196"/>
        <end position="211"/>
    </location>
</feature>
<reference evidence="2" key="1">
    <citation type="submission" date="2021-01" db="EMBL/GenBank/DDBJ databases">
        <authorList>
            <person name="Corre E."/>
            <person name="Pelletier E."/>
            <person name="Niang G."/>
            <person name="Scheremetjew M."/>
            <person name="Finn R."/>
            <person name="Kale V."/>
            <person name="Holt S."/>
            <person name="Cochrane G."/>
            <person name="Meng A."/>
            <person name="Brown T."/>
            <person name="Cohen L."/>
        </authorList>
    </citation>
    <scope>NUCLEOTIDE SEQUENCE</scope>
    <source>
        <strain evidence="2">RCC3387</strain>
    </source>
</reference>
<feature type="region of interest" description="Disordered" evidence="1">
    <location>
        <begin position="196"/>
        <end position="225"/>
    </location>
</feature>
<organism evidence="2">
    <name type="scientific">Zooxanthella nutricula</name>
    <dbReference type="NCBI Taxonomy" id="1333877"/>
    <lineage>
        <taxon>Eukaryota</taxon>
        <taxon>Sar</taxon>
        <taxon>Alveolata</taxon>
        <taxon>Dinophyceae</taxon>
        <taxon>Peridiniales</taxon>
        <taxon>Peridiniales incertae sedis</taxon>
        <taxon>Zooxanthella</taxon>
    </lineage>
</organism>
<sequence length="225" mass="24506">MGRACGFAGRPSMHRALQARGLGAAVLLAAARATVHRMNPDAYNGDEFIVAGTQSAASGGGWRCYKVVVGTHVQQGQTINNDADKNNEYCEQHWRFERSLGDYDHTVHSLVQYYTGGADDGCALVDGTRMDRESQLIMTEDSRESKLSAHVAEPNGKCKYEVALTGPITVFPTSTSTTRTSTSTITTTTTTTITTTTTHTATTTTTTTTDTTTDRRQRRRGQRSW</sequence>
<accession>A0A7S2VPI3</accession>
<evidence type="ECO:0000313" key="2">
    <source>
        <dbReference type="EMBL" id="CAD9641754.1"/>
    </source>
</evidence>
<proteinExistence type="predicted"/>
<gene>
    <name evidence="2" type="ORF">BRAN1462_LOCUS59576</name>
</gene>
<evidence type="ECO:0000256" key="1">
    <source>
        <dbReference type="SAM" id="MobiDB-lite"/>
    </source>
</evidence>
<dbReference type="EMBL" id="HBGW01093878">
    <property type="protein sequence ID" value="CAD9641754.1"/>
    <property type="molecule type" value="Transcribed_RNA"/>
</dbReference>
<protein>
    <submittedName>
        <fullName evidence="2">Uncharacterized protein</fullName>
    </submittedName>
</protein>